<evidence type="ECO:0000256" key="4">
    <source>
        <dbReference type="ARBA" id="ARBA00023136"/>
    </source>
</evidence>
<comment type="caution">
    <text evidence="6">The sequence shown here is derived from an EMBL/GenBank/DDBJ whole genome shotgun (WGS) entry which is preliminary data.</text>
</comment>
<dbReference type="GO" id="GO:0016020">
    <property type="term" value="C:membrane"/>
    <property type="evidence" value="ECO:0007669"/>
    <property type="project" value="UniProtKB-SubCell"/>
</dbReference>
<dbReference type="Proteomes" id="UP000230828">
    <property type="component" value="Unassembled WGS sequence"/>
</dbReference>
<dbReference type="EMBL" id="PCXM01000043">
    <property type="protein sequence ID" value="PIR39948.1"/>
    <property type="molecule type" value="Genomic_DNA"/>
</dbReference>
<feature type="transmembrane region" description="Helical" evidence="5">
    <location>
        <begin position="235"/>
        <end position="257"/>
    </location>
</feature>
<keyword evidence="2 5" id="KW-0812">Transmembrane</keyword>
<feature type="transmembrane region" description="Helical" evidence="5">
    <location>
        <begin position="277"/>
        <end position="294"/>
    </location>
</feature>
<gene>
    <name evidence="6" type="ORF">COV33_02440</name>
</gene>
<sequence>MLNNFKTYLEKIQVTPLSWLAGISGVLMVRFFLESFSNPSSSGFFASDASTLVHYYLFFLAVAVVFMIFLQLVIPSWKKVIPQLTAISFLAVLIGPIADFIISGGKGFRMAYLFDTPKEMLVSFFTFFGGNLYTGVTLGIRIEIVLMLLFIGLLVYFIEKSWFRAIVSVISLYILIFIFLSLPGVMNAIGGQDMAGNYFKEPLTFIQKSIENSVTISNNLHNSLEYSSFVRLFEIAFNFLIGKVFFLILTVATFVWFRLNFKEKLRAVIKNSRPERVTHYFLMIFVGLFVAYSIFPNIRLNWNDSLSVLVLCLAFYFSWMFAVSTNDIVDEEIDAVSDPTRPLIANSLSKKDMKESAVIFLVATLISGFLAGYTAFFFILTFTALYYIYSVPPTRFKTIPFFSSFIIGLCCLTAVLAGFFLISPFKYVSVFPSKLALAVVAIFSLLVNVRDMKDIEGDKKVGIKTVPIIFGDIWGPRVVGIFASISFLLIPIFMSSYVLFASAIPASLVVYYFINRKPYKEKYIFRTYFAFILASFFLLIWI</sequence>
<dbReference type="InterPro" id="IPR000537">
    <property type="entry name" value="UbiA_prenyltransferase"/>
</dbReference>
<evidence type="ECO:0000313" key="6">
    <source>
        <dbReference type="EMBL" id="PIR39948.1"/>
    </source>
</evidence>
<feature type="transmembrane region" description="Helical" evidence="5">
    <location>
        <begin position="306"/>
        <end position="323"/>
    </location>
</feature>
<comment type="subcellular location">
    <subcellularLocation>
        <location evidence="1">Membrane</location>
        <topology evidence="1">Multi-pass membrane protein</topology>
    </subcellularLocation>
</comment>
<dbReference type="CDD" id="cd13956">
    <property type="entry name" value="PT_UbiA"/>
    <property type="match status" value="1"/>
</dbReference>
<dbReference type="Gene3D" id="1.20.120.1780">
    <property type="entry name" value="UbiA prenyltransferase"/>
    <property type="match status" value="1"/>
</dbReference>
<evidence type="ECO:0000256" key="2">
    <source>
        <dbReference type="ARBA" id="ARBA00022692"/>
    </source>
</evidence>
<dbReference type="InterPro" id="IPR044878">
    <property type="entry name" value="UbiA_sf"/>
</dbReference>
<evidence type="ECO:0000256" key="1">
    <source>
        <dbReference type="ARBA" id="ARBA00004141"/>
    </source>
</evidence>
<evidence type="ECO:0000256" key="5">
    <source>
        <dbReference type="SAM" id="Phobius"/>
    </source>
</evidence>
<feature type="transmembrane region" description="Helical" evidence="5">
    <location>
        <begin position="429"/>
        <end position="449"/>
    </location>
</feature>
<dbReference type="Gene3D" id="1.10.357.140">
    <property type="entry name" value="UbiA prenyltransferase"/>
    <property type="match status" value="1"/>
</dbReference>
<reference evidence="6 7" key="1">
    <citation type="submission" date="2017-09" db="EMBL/GenBank/DDBJ databases">
        <title>Depth-based differentiation of microbial function through sediment-hosted aquifers and enrichment of novel symbionts in the deep terrestrial subsurface.</title>
        <authorList>
            <person name="Probst A.J."/>
            <person name="Ladd B."/>
            <person name="Jarett J.K."/>
            <person name="Geller-Mcgrath D.E."/>
            <person name="Sieber C.M."/>
            <person name="Emerson J.B."/>
            <person name="Anantharaman K."/>
            <person name="Thomas B.C."/>
            <person name="Malmstrom R."/>
            <person name="Stieglmeier M."/>
            <person name="Klingl A."/>
            <person name="Woyke T."/>
            <person name="Ryan C.M."/>
            <person name="Banfield J.F."/>
        </authorList>
    </citation>
    <scope>NUCLEOTIDE SEQUENCE [LARGE SCALE GENOMIC DNA]</scope>
    <source>
        <strain evidence="6">CG10_big_fil_rev_8_21_14_0_10_34_34</strain>
    </source>
</reference>
<evidence type="ECO:0000313" key="7">
    <source>
        <dbReference type="Proteomes" id="UP000230828"/>
    </source>
</evidence>
<feature type="transmembrane region" description="Helical" evidence="5">
    <location>
        <begin position="86"/>
        <end position="112"/>
    </location>
</feature>
<dbReference type="PANTHER" id="PTHR42723">
    <property type="entry name" value="CHLOROPHYLL SYNTHASE"/>
    <property type="match status" value="1"/>
</dbReference>
<evidence type="ECO:0000256" key="3">
    <source>
        <dbReference type="ARBA" id="ARBA00022989"/>
    </source>
</evidence>
<dbReference type="GO" id="GO:0016765">
    <property type="term" value="F:transferase activity, transferring alkyl or aryl (other than methyl) groups"/>
    <property type="evidence" value="ECO:0007669"/>
    <property type="project" value="InterPro"/>
</dbReference>
<feature type="transmembrane region" description="Helical" evidence="5">
    <location>
        <begin position="165"/>
        <end position="189"/>
    </location>
</feature>
<name>A0A2H0R098_9BACT</name>
<keyword evidence="4 5" id="KW-0472">Membrane</keyword>
<organism evidence="6 7">
    <name type="scientific">Candidatus Zambryskibacteria bacterium CG10_big_fil_rev_8_21_14_0_10_34_34</name>
    <dbReference type="NCBI Taxonomy" id="1975114"/>
    <lineage>
        <taxon>Bacteria</taxon>
        <taxon>Candidatus Zambryskiibacteriota</taxon>
    </lineage>
</organism>
<accession>A0A2H0R098</accession>
<feature type="transmembrane region" description="Helical" evidence="5">
    <location>
        <begin position="358"/>
        <end position="389"/>
    </location>
</feature>
<proteinExistence type="predicted"/>
<feature type="transmembrane region" description="Helical" evidence="5">
    <location>
        <begin position="12"/>
        <end position="33"/>
    </location>
</feature>
<feature type="transmembrane region" description="Helical" evidence="5">
    <location>
        <begin position="523"/>
        <end position="541"/>
    </location>
</feature>
<protein>
    <submittedName>
        <fullName evidence="6">Uncharacterized protein</fullName>
    </submittedName>
</protein>
<dbReference type="PANTHER" id="PTHR42723:SF1">
    <property type="entry name" value="CHLOROPHYLL SYNTHASE, CHLOROPLASTIC"/>
    <property type="match status" value="1"/>
</dbReference>
<feature type="transmembrane region" description="Helical" evidence="5">
    <location>
        <begin position="53"/>
        <end position="74"/>
    </location>
</feature>
<feature type="transmembrane region" description="Helical" evidence="5">
    <location>
        <begin position="132"/>
        <end position="158"/>
    </location>
</feature>
<dbReference type="AlphaFoldDB" id="A0A2H0R098"/>
<feature type="transmembrane region" description="Helical" evidence="5">
    <location>
        <begin position="401"/>
        <end position="422"/>
    </location>
</feature>
<dbReference type="InterPro" id="IPR050475">
    <property type="entry name" value="Prenyltransferase_related"/>
</dbReference>
<feature type="transmembrane region" description="Helical" evidence="5">
    <location>
        <begin position="481"/>
        <end position="514"/>
    </location>
</feature>
<dbReference type="Pfam" id="PF01040">
    <property type="entry name" value="UbiA"/>
    <property type="match status" value="1"/>
</dbReference>
<keyword evidence="3 5" id="KW-1133">Transmembrane helix</keyword>